<dbReference type="GO" id="GO:0000271">
    <property type="term" value="P:polysaccharide biosynthetic process"/>
    <property type="evidence" value="ECO:0007669"/>
    <property type="project" value="InterPro"/>
</dbReference>
<dbReference type="GO" id="GO:0005886">
    <property type="term" value="C:plasma membrane"/>
    <property type="evidence" value="ECO:0007669"/>
    <property type="project" value="UniProtKB-SubCell"/>
</dbReference>
<keyword evidence="8 9" id="KW-0472">Membrane</keyword>
<dbReference type="AlphaFoldDB" id="A0A3A3G0S4"/>
<dbReference type="InterPro" id="IPR003362">
    <property type="entry name" value="Bact_transf"/>
</dbReference>
<keyword evidence="12" id="KW-1185">Reference proteome</keyword>
<name>A0A3A3G0S4_9BURK</name>
<dbReference type="EMBL" id="QYUQ01000002">
    <property type="protein sequence ID" value="RJG02033.1"/>
    <property type="molecule type" value="Genomic_DNA"/>
</dbReference>
<organism evidence="11 12">
    <name type="scientific">Noviherbaspirillum sedimenti</name>
    <dbReference type="NCBI Taxonomy" id="2320865"/>
    <lineage>
        <taxon>Bacteria</taxon>
        <taxon>Pseudomonadati</taxon>
        <taxon>Pseudomonadota</taxon>
        <taxon>Betaproteobacteria</taxon>
        <taxon>Burkholderiales</taxon>
        <taxon>Oxalobacteraceae</taxon>
        <taxon>Noviherbaspirillum</taxon>
    </lineage>
</organism>
<evidence type="ECO:0000256" key="7">
    <source>
        <dbReference type="ARBA" id="ARBA00022989"/>
    </source>
</evidence>
<dbReference type="InterPro" id="IPR017472">
    <property type="entry name" value="Undecaprenyl-P_galact_Ptfrase"/>
</dbReference>
<dbReference type="NCBIfam" id="TIGR03022">
    <property type="entry name" value="WbaP_sugtrans"/>
    <property type="match status" value="1"/>
</dbReference>
<keyword evidence="5 11" id="KW-0808">Transferase</keyword>
<dbReference type="PANTHER" id="PTHR30576:SF4">
    <property type="entry name" value="UNDECAPRENYL-PHOSPHATE GALACTOSE PHOSPHOTRANSFERASE"/>
    <property type="match status" value="1"/>
</dbReference>
<gene>
    <name evidence="11" type="primary">wbaP</name>
    <name evidence="11" type="ORF">D3878_10955</name>
</gene>
<comment type="similarity">
    <text evidence="3">Belongs to the bacterial sugar transferase family.</text>
</comment>
<evidence type="ECO:0000256" key="3">
    <source>
        <dbReference type="ARBA" id="ARBA00006464"/>
    </source>
</evidence>
<feature type="transmembrane region" description="Helical" evidence="9">
    <location>
        <begin position="104"/>
        <end position="123"/>
    </location>
</feature>
<feature type="transmembrane region" description="Helical" evidence="9">
    <location>
        <begin position="68"/>
        <end position="84"/>
    </location>
</feature>
<evidence type="ECO:0000256" key="9">
    <source>
        <dbReference type="SAM" id="Phobius"/>
    </source>
</evidence>
<evidence type="ECO:0000256" key="2">
    <source>
        <dbReference type="ARBA" id="ARBA00004236"/>
    </source>
</evidence>
<keyword evidence="4" id="KW-1003">Cell membrane</keyword>
<dbReference type="PANTHER" id="PTHR30576">
    <property type="entry name" value="COLANIC BIOSYNTHESIS UDP-GLUCOSE LIPID CARRIER TRANSFERASE"/>
    <property type="match status" value="1"/>
</dbReference>
<feature type="transmembrane region" description="Helical" evidence="9">
    <location>
        <begin position="302"/>
        <end position="323"/>
    </location>
</feature>
<dbReference type="InterPro" id="IPR017475">
    <property type="entry name" value="EPS_sugar_tfrase"/>
</dbReference>
<evidence type="ECO:0000259" key="10">
    <source>
        <dbReference type="Pfam" id="PF02397"/>
    </source>
</evidence>
<evidence type="ECO:0000256" key="6">
    <source>
        <dbReference type="ARBA" id="ARBA00022692"/>
    </source>
</evidence>
<dbReference type="NCBIfam" id="TIGR03025">
    <property type="entry name" value="EPS_sugtrans"/>
    <property type="match status" value="1"/>
</dbReference>
<feature type="domain" description="Bacterial sugar transferase" evidence="10">
    <location>
        <begin position="299"/>
        <end position="490"/>
    </location>
</feature>
<accession>A0A3A3G0S4</accession>
<dbReference type="Pfam" id="PF02397">
    <property type="entry name" value="Bac_transf"/>
    <property type="match status" value="1"/>
</dbReference>
<evidence type="ECO:0000256" key="1">
    <source>
        <dbReference type="ARBA" id="ARBA00004141"/>
    </source>
</evidence>
<feature type="transmembrane region" description="Helical" evidence="9">
    <location>
        <begin position="23"/>
        <end position="47"/>
    </location>
</feature>
<dbReference type="Proteomes" id="UP000266327">
    <property type="component" value="Unassembled WGS sequence"/>
</dbReference>
<evidence type="ECO:0000256" key="5">
    <source>
        <dbReference type="ARBA" id="ARBA00022679"/>
    </source>
</evidence>
<comment type="caution">
    <text evidence="11">The sequence shown here is derived from an EMBL/GenBank/DDBJ whole genome shotgun (WGS) entry which is preliminary data.</text>
</comment>
<evidence type="ECO:0000256" key="8">
    <source>
        <dbReference type="ARBA" id="ARBA00023136"/>
    </source>
</evidence>
<dbReference type="OrthoDB" id="9808602at2"/>
<sequence>MKLVENIVVTKSPWYFGKECEKWILVGLDALALLATFYLTAVITSLFKAQAITGIFPAPMLQSDYQRVEGQFALILLSIIAFWTKGHYWKRRPFWNELREVLKIFLIIGLVESALVLFAEWPLSRADILLKWLLAPGLLLISRGLAKHTLTAMGGWVRPMVIIGTGNNLLETAKAFEDEALMGYRLIAFLVPEGKAKPEINYKDNGGRSIPLISLPRKLQATLTQLGNPHVVLALEQGEINARPELVQQLSDLDQDMQIVPSLRGLPLYGMEVNHFFSHEILVLTVRNNLARRAPRILKRSFDIAASLSLLIIGSPLLLWIAVKVAASGRPIFYGHKRIGQNGKSFPCYKFRTMQTNAAELLKELLERDPAAKAEWERDFKLKNDPRVTPIGHFLRKTSLDELPQLWNVLKGEMSLVGPRPVVDAELERYGNQVDLYLKAKPGITGLWQISGRNDISYDSRVYLDGWYVKNWSWFHDIVILIRTVKVILKRDGAY</sequence>
<keyword evidence="7 9" id="KW-1133">Transmembrane helix</keyword>
<proteinExistence type="inferred from homology"/>
<evidence type="ECO:0000313" key="12">
    <source>
        <dbReference type="Proteomes" id="UP000266327"/>
    </source>
</evidence>
<keyword evidence="6 9" id="KW-0812">Transmembrane</keyword>
<dbReference type="GO" id="GO:0016780">
    <property type="term" value="F:phosphotransferase activity, for other substituted phosphate groups"/>
    <property type="evidence" value="ECO:0007669"/>
    <property type="project" value="TreeGrafter"/>
</dbReference>
<evidence type="ECO:0000256" key="4">
    <source>
        <dbReference type="ARBA" id="ARBA00022475"/>
    </source>
</evidence>
<evidence type="ECO:0000313" key="11">
    <source>
        <dbReference type="EMBL" id="RJG02033.1"/>
    </source>
</evidence>
<reference evidence="12" key="1">
    <citation type="submission" date="2018-09" db="EMBL/GenBank/DDBJ databases">
        <authorList>
            <person name="Zhu H."/>
        </authorList>
    </citation>
    <scope>NUCLEOTIDE SEQUENCE [LARGE SCALE GENOMIC DNA]</scope>
    <source>
        <strain evidence="12">K1S02-23</strain>
    </source>
</reference>
<protein>
    <submittedName>
        <fullName evidence="11">Undecaprenyl-phosphate galactose phosphotransferase WbaP</fullName>
    </submittedName>
</protein>
<comment type="subcellular location">
    <subcellularLocation>
        <location evidence="2">Cell membrane</location>
    </subcellularLocation>
    <subcellularLocation>
        <location evidence="1">Membrane</location>
        <topology evidence="1">Multi-pass membrane protein</topology>
    </subcellularLocation>
</comment>
<dbReference type="RefSeq" id="WP_119785495.1">
    <property type="nucleotide sequence ID" value="NZ_QYUQ01000002.1"/>
</dbReference>